<organism evidence="17 18">
    <name type="scientific">Alligator mississippiensis</name>
    <name type="common">American alligator</name>
    <dbReference type="NCBI Taxonomy" id="8496"/>
    <lineage>
        <taxon>Eukaryota</taxon>
        <taxon>Metazoa</taxon>
        <taxon>Chordata</taxon>
        <taxon>Craniata</taxon>
        <taxon>Vertebrata</taxon>
        <taxon>Euteleostomi</taxon>
        <taxon>Archelosauria</taxon>
        <taxon>Archosauria</taxon>
        <taxon>Crocodylia</taxon>
        <taxon>Alligatoridae</taxon>
        <taxon>Alligatorinae</taxon>
        <taxon>Alligator</taxon>
    </lineage>
</organism>
<evidence type="ECO:0000256" key="8">
    <source>
        <dbReference type="ARBA" id="ARBA00023053"/>
    </source>
</evidence>
<keyword evidence="18" id="KW-1185">Reference proteome</keyword>
<dbReference type="Gene3D" id="1.10.238.10">
    <property type="entry name" value="EF-hand"/>
    <property type="match status" value="1"/>
</dbReference>
<keyword evidence="9" id="KW-0406">Ion transport</keyword>
<evidence type="ECO:0000259" key="15">
    <source>
        <dbReference type="Pfam" id="PF00520"/>
    </source>
</evidence>
<accession>A0A151PD55</accession>
<evidence type="ECO:0000313" key="18">
    <source>
        <dbReference type="Proteomes" id="UP000050525"/>
    </source>
</evidence>
<dbReference type="GO" id="GO:0001518">
    <property type="term" value="C:voltage-gated sodium channel complex"/>
    <property type="evidence" value="ECO:0007669"/>
    <property type="project" value="TreeGrafter"/>
</dbReference>
<dbReference type="Pfam" id="PF00520">
    <property type="entry name" value="Ion_trans"/>
    <property type="match status" value="2"/>
</dbReference>
<feature type="domain" description="SCN5A-like C-terminal IQ motif" evidence="16">
    <location>
        <begin position="287"/>
        <end position="315"/>
    </location>
</feature>
<dbReference type="CDD" id="cd13433">
    <property type="entry name" value="Na_channel_gate"/>
    <property type="match status" value="1"/>
</dbReference>
<feature type="transmembrane region" description="Helical" evidence="14">
    <location>
        <begin position="24"/>
        <end position="48"/>
    </location>
</feature>
<reference evidence="17 18" key="1">
    <citation type="journal article" date="2012" name="Genome Biol.">
        <title>Sequencing three crocodilian genomes to illuminate the evolution of archosaurs and amniotes.</title>
        <authorList>
            <person name="St John J.A."/>
            <person name="Braun E.L."/>
            <person name="Isberg S.R."/>
            <person name="Miles L.G."/>
            <person name="Chong A.Y."/>
            <person name="Gongora J."/>
            <person name="Dalzell P."/>
            <person name="Moran C."/>
            <person name="Bed'hom B."/>
            <person name="Abzhanov A."/>
            <person name="Burgess S.C."/>
            <person name="Cooksey A.M."/>
            <person name="Castoe T.A."/>
            <person name="Crawford N.G."/>
            <person name="Densmore L.D."/>
            <person name="Drew J.C."/>
            <person name="Edwards S.V."/>
            <person name="Faircloth B.C."/>
            <person name="Fujita M.K."/>
            <person name="Greenwold M.J."/>
            <person name="Hoffmann F.G."/>
            <person name="Howard J.M."/>
            <person name="Iguchi T."/>
            <person name="Janes D.E."/>
            <person name="Khan S.Y."/>
            <person name="Kohno S."/>
            <person name="de Koning A.J."/>
            <person name="Lance S.L."/>
            <person name="McCarthy F.M."/>
            <person name="McCormack J.E."/>
            <person name="Merchant M.E."/>
            <person name="Peterson D.G."/>
            <person name="Pollock D.D."/>
            <person name="Pourmand N."/>
            <person name="Raney B.J."/>
            <person name="Roessler K.A."/>
            <person name="Sanford J.R."/>
            <person name="Sawyer R.H."/>
            <person name="Schmidt C.J."/>
            <person name="Triplett E.W."/>
            <person name="Tuberville T.D."/>
            <person name="Venegas-Anaya M."/>
            <person name="Howard J.T."/>
            <person name="Jarvis E.D."/>
            <person name="Guillette L.J.Jr."/>
            <person name="Glenn T.C."/>
            <person name="Green R.E."/>
            <person name="Ray D.A."/>
        </authorList>
    </citation>
    <scope>NUCLEOTIDE SEQUENCE [LARGE SCALE GENOMIC DNA]</scope>
    <source>
        <strain evidence="17">KSC_2009_1</strain>
    </source>
</reference>
<evidence type="ECO:0000256" key="14">
    <source>
        <dbReference type="SAM" id="Phobius"/>
    </source>
</evidence>
<keyword evidence="6" id="KW-0851">Voltage-gated channel</keyword>
<evidence type="ECO:0000256" key="2">
    <source>
        <dbReference type="ARBA" id="ARBA00004236"/>
    </source>
</evidence>
<proteinExistence type="predicted"/>
<dbReference type="GO" id="GO:0019228">
    <property type="term" value="P:neuronal action potential"/>
    <property type="evidence" value="ECO:0007669"/>
    <property type="project" value="TreeGrafter"/>
</dbReference>
<evidence type="ECO:0000256" key="12">
    <source>
        <dbReference type="ARBA" id="ARBA00023201"/>
    </source>
</evidence>
<evidence type="ECO:0000256" key="3">
    <source>
        <dbReference type="ARBA" id="ARBA00022448"/>
    </source>
</evidence>
<evidence type="ECO:0000313" key="17">
    <source>
        <dbReference type="EMBL" id="KYO46982.1"/>
    </source>
</evidence>
<keyword evidence="4" id="KW-1003">Cell membrane</keyword>
<dbReference type="SUPFAM" id="SSF81324">
    <property type="entry name" value="Voltage-gated potassium channels"/>
    <property type="match status" value="1"/>
</dbReference>
<keyword evidence="13" id="KW-0407">Ion channel</keyword>
<keyword evidence="12" id="KW-0739">Sodium transport</keyword>
<evidence type="ECO:0000256" key="9">
    <source>
        <dbReference type="ARBA" id="ARBA00023065"/>
    </source>
</evidence>
<evidence type="ECO:0008006" key="19">
    <source>
        <dbReference type="Google" id="ProtNLM"/>
    </source>
</evidence>
<keyword evidence="7 14" id="KW-1133">Transmembrane helix</keyword>
<comment type="caution">
    <text evidence="17">The sequence shown here is derived from an EMBL/GenBank/DDBJ whole genome shotgun (WGS) entry which is preliminary data.</text>
</comment>
<evidence type="ECO:0000256" key="13">
    <source>
        <dbReference type="ARBA" id="ARBA00023303"/>
    </source>
</evidence>
<evidence type="ECO:0000259" key="16">
    <source>
        <dbReference type="Pfam" id="PF24609"/>
    </source>
</evidence>
<keyword evidence="5 14" id="KW-0812">Transmembrane</keyword>
<keyword evidence="11" id="KW-0325">Glycoprotein</keyword>
<dbReference type="GO" id="GO:0086010">
    <property type="term" value="P:membrane depolarization during action potential"/>
    <property type="evidence" value="ECO:0007669"/>
    <property type="project" value="TreeGrafter"/>
</dbReference>
<keyword evidence="8" id="KW-0915">Sodium</keyword>
<keyword evidence="3" id="KW-0813">Transport</keyword>
<dbReference type="Proteomes" id="UP000050525">
    <property type="component" value="Unassembled WGS sequence"/>
</dbReference>
<evidence type="ECO:0000256" key="11">
    <source>
        <dbReference type="ARBA" id="ARBA00023180"/>
    </source>
</evidence>
<gene>
    <name evidence="17" type="ORF">Y1Q_0014535</name>
</gene>
<feature type="domain" description="Ion transport" evidence="15">
    <location>
        <begin position="105"/>
        <end position="165"/>
    </location>
</feature>
<dbReference type="InterPro" id="IPR044564">
    <property type="entry name" value="Na_chnl_inactivation_gate"/>
</dbReference>
<dbReference type="Gene3D" id="1.10.287.70">
    <property type="match status" value="1"/>
</dbReference>
<protein>
    <recommendedName>
        <fullName evidence="19">Sodium channel protein</fullName>
    </recommendedName>
</protein>
<evidence type="ECO:0000256" key="4">
    <source>
        <dbReference type="ARBA" id="ARBA00022475"/>
    </source>
</evidence>
<evidence type="ECO:0000256" key="1">
    <source>
        <dbReference type="ARBA" id="ARBA00004141"/>
    </source>
</evidence>
<dbReference type="Pfam" id="PF24609">
    <property type="entry name" value="IQ_SCN5A_C"/>
    <property type="match status" value="1"/>
</dbReference>
<evidence type="ECO:0000256" key="6">
    <source>
        <dbReference type="ARBA" id="ARBA00022882"/>
    </source>
</evidence>
<dbReference type="STRING" id="8496.A0A151PD55"/>
<comment type="subcellular location">
    <subcellularLocation>
        <location evidence="2">Cell membrane</location>
    </subcellularLocation>
    <subcellularLocation>
        <location evidence="1">Membrane</location>
        <topology evidence="1">Multi-pass membrane protein</topology>
    </subcellularLocation>
</comment>
<evidence type="ECO:0000256" key="10">
    <source>
        <dbReference type="ARBA" id="ARBA00023136"/>
    </source>
</evidence>
<name>A0A151PD55_ALLMI</name>
<dbReference type="InterPro" id="IPR005821">
    <property type="entry name" value="Ion_trans_dom"/>
</dbReference>
<dbReference type="InterPro" id="IPR043203">
    <property type="entry name" value="VGCC_Ca_Na"/>
</dbReference>
<feature type="transmembrane region" description="Helical" evidence="14">
    <location>
        <begin position="98"/>
        <end position="123"/>
    </location>
</feature>
<keyword evidence="10 14" id="KW-0472">Membrane</keyword>
<sequence>MADELKFDKHKTDLQPTFEYRVYIYIYFVVFIIFGSFFMLNLFIGVVINNFNEQRKKLGGKELFLTQDQKKYYNALKKLGSKKPQKPIPRPLNKFQGFVFDIVSHQAFDIAIAIFICLNMIAMMAENEDENTKTILMQINLVFILIFTGEFILKFLGLRHYYFTNENFNVATEESAEPLSDDDFDIFYEIWGKFDPKATQFIKYSALSDFADALAEPLRIPKPNHLELIAMDLPMVSGEKIHCLDILFAFTKRVLGEYGDMDALRVQMEERFMAANPSKTSCKPITTTLRRKQEEVSAIVIQRAVRSYLLQCSVK</sequence>
<dbReference type="EMBL" id="AKHW03000487">
    <property type="protein sequence ID" value="KYO46982.1"/>
    <property type="molecule type" value="Genomic_DNA"/>
</dbReference>
<dbReference type="GO" id="GO:0005248">
    <property type="term" value="F:voltage-gated sodium channel activity"/>
    <property type="evidence" value="ECO:0007669"/>
    <property type="project" value="TreeGrafter"/>
</dbReference>
<dbReference type="FunFam" id="1.10.238.10:FF:000002">
    <property type="entry name" value="Sodium channel protein"/>
    <property type="match status" value="1"/>
</dbReference>
<dbReference type="InterPro" id="IPR027359">
    <property type="entry name" value="Volt_channel_dom_sf"/>
</dbReference>
<evidence type="ECO:0000256" key="5">
    <source>
        <dbReference type="ARBA" id="ARBA00022692"/>
    </source>
</evidence>
<dbReference type="AlphaFoldDB" id="A0A151PD55"/>
<feature type="transmembrane region" description="Helical" evidence="14">
    <location>
        <begin position="135"/>
        <end position="153"/>
    </location>
</feature>
<dbReference type="PANTHER" id="PTHR10037">
    <property type="entry name" value="VOLTAGE-GATED CATION CHANNEL CALCIUM AND SODIUM"/>
    <property type="match status" value="1"/>
</dbReference>
<dbReference type="Gene3D" id="1.20.120.350">
    <property type="entry name" value="Voltage-gated potassium channels. Chain C"/>
    <property type="match status" value="1"/>
</dbReference>
<evidence type="ECO:0000256" key="7">
    <source>
        <dbReference type="ARBA" id="ARBA00022989"/>
    </source>
</evidence>
<feature type="domain" description="Ion transport" evidence="15">
    <location>
        <begin position="20"/>
        <end position="57"/>
    </location>
</feature>
<dbReference type="Gene3D" id="1.20.5.1190">
    <property type="entry name" value="iswi atpase"/>
    <property type="match status" value="1"/>
</dbReference>
<dbReference type="PANTHER" id="PTHR10037:SF208">
    <property type="entry name" value="SODIUM CHANNEL PROTEIN TYPE 10 SUBUNIT ALPHA"/>
    <property type="match status" value="1"/>
</dbReference>
<dbReference type="InterPro" id="IPR058542">
    <property type="entry name" value="IQ_SCN5A_C"/>
</dbReference>